<dbReference type="AlphaFoldDB" id="A0A0R3W768"/>
<name>A0A0R3W768_TAEAS</name>
<reference evidence="3" key="1">
    <citation type="submission" date="2017-02" db="UniProtKB">
        <authorList>
            <consortium name="WormBaseParasite"/>
        </authorList>
    </citation>
    <scope>IDENTIFICATION</scope>
</reference>
<organism evidence="3">
    <name type="scientific">Taenia asiatica</name>
    <name type="common">Asian tapeworm</name>
    <dbReference type="NCBI Taxonomy" id="60517"/>
    <lineage>
        <taxon>Eukaryota</taxon>
        <taxon>Metazoa</taxon>
        <taxon>Spiralia</taxon>
        <taxon>Lophotrochozoa</taxon>
        <taxon>Platyhelminthes</taxon>
        <taxon>Cestoda</taxon>
        <taxon>Eucestoda</taxon>
        <taxon>Cyclophyllidea</taxon>
        <taxon>Taeniidae</taxon>
        <taxon>Taenia</taxon>
    </lineage>
</organism>
<evidence type="ECO:0000313" key="3">
    <source>
        <dbReference type="WBParaSite" id="TASK_0000609901-mRNA-1"/>
    </source>
</evidence>
<dbReference type="WBParaSite" id="TASK_0000609901-mRNA-1">
    <property type="protein sequence ID" value="TASK_0000609901-mRNA-1"/>
    <property type="gene ID" value="TASK_0000609901"/>
</dbReference>
<reference evidence="1 2" key="2">
    <citation type="submission" date="2018-11" db="EMBL/GenBank/DDBJ databases">
        <authorList>
            <consortium name="Pathogen Informatics"/>
        </authorList>
    </citation>
    <scope>NUCLEOTIDE SEQUENCE [LARGE SCALE GENOMIC DNA]</scope>
</reference>
<sequence length="87" mass="9402">MVTTMAPSMSERVSLPYGLFALLHVRTCCPTLAPPRFPPSCPRPCRAAVSPAEHVRTQVELIDPPDLLANEAAHPKAQVVKAVIGQF</sequence>
<protein>
    <submittedName>
        <fullName evidence="1 3">Uncharacterized protein</fullName>
    </submittedName>
</protein>
<dbReference type="Proteomes" id="UP000282613">
    <property type="component" value="Unassembled WGS sequence"/>
</dbReference>
<proteinExistence type="predicted"/>
<dbReference type="EMBL" id="UYRS01018469">
    <property type="protein sequence ID" value="VDK36126.1"/>
    <property type="molecule type" value="Genomic_DNA"/>
</dbReference>
<evidence type="ECO:0000313" key="2">
    <source>
        <dbReference type="Proteomes" id="UP000282613"/>
    </source>
</evidence>
<accession>A0A0R3W768</accession>
<evidence type="ECO:0000313" key="1">
    <source>
        <dbReference type="EMBL" id="VDK36126.1"/>
    </source>
</evidence>
<gene>
    <name evidence="1" type="ORF">TASK_LOCUS6100</name>
</gene>
<keyword evidence="2" id="KW-1185">Reference proteome</keyword>